<organism evidence="8 9">
    <name type="scientific">Stenotrophomonas tumulicola</name>
    <dbReference type="NCBI Taxonomy" id="1685415"/>
    <lineage>
        <taxon>Bacteria</taxon>
        <taxon>Pseudomonadati</taxon>
        <taxon>Pseudomonadota</taxon>
        <taxon>Gammaproteobacteria</taxon>
        <taxon>Lysobacterales</taxon>
        <taxon>Lysobacteraceae</taxon>
        <taxon>Stenotrophomonas</taxon>
    </lineage>
</organism>
<feature type="domain" description="Major facilitator superfamily (MFS) profile" evidence="7">
    <location>
        <begin position="25"/>
        <end position="416"/>
    </location>
</feature>
<comment type="subcellular location">
    <subcellularLocation>
        <location evidence="1">Membrane</location>
        <topology evidence="1">Multi-pass membrane protein</topology>
    </subcellularLocation>
</comment>
<accession>A0A7W3IGY5</accession>
<feature type="transmembrane region" description="Helical" evidence="6">
    <location>
        <begin position="150"/>
        <end position="173"/>
    </location>
</feature>
<dbReference type="GO" id="GO:0015134">
    <property type="term" value="F:hexuronate transmembrane transporter activity"/>
    <property type="evidence" value="ECO:0007669"/>
    <property type="project" value="TreeGrafter"/>
</dbReference>
<dbReference type="Proteomes" id="UP000547058">
    <property type="component" value="Unassembled WGS sequence"/>
</dbReference>
<evidence type="ECO:0000256" key="5">
    <source>
        <dbReference type="ARBA" id="ARBA00038514"/>
    </source>
</evidence>
<dbReference type="PANTHER" id="PTHR11662">
    <property type="entry name" value="SOLUTE CARRIER FAMILY 17"/>
    <property type="match status" value="1"/>
</dbReference>
<keyword evidence="4 6" id="KW-0472">Membrane</keyword>
<feature type="transmembrane region" description="Helical" evidence="6">
    <location>
        <begin position="230"/>
        <end position="251"/>
    </location>
</feature>
<feature type="transmembrane region" description="Helical" evidence="6">
    <location>
        <begin position="90"/>
        <end position="109"/>
    </location>
</feature>
<sequence length="420" mass="44906">MAAGVRTVSVVDGSPSFRSRARWGILAFLFLSTVLNYVDRQTLSILAPIVQADLGIDDRGYATIVQWFLIAYTLAHLGAGWLTDRLGSKLGLALFVGWWSLANMLTGLVQSAAQLGAARFALGLGEAGNYTAAPKTVAERFPAQERGFAVGVYTAGAMVGATIAPPLIGWLALAHGWRAAFMATGALGFVWIVGWWLVHRGAPLVTADTDATDEAGGRGGWLPLLRQRPVWGLALARMVTDPVWYFYLFWFPKYMIDDRGMGLMQMAQVAWIVYLAADMGSLIGGWGSGRLVRQGLTPARSRLCLMAGAALLAPLGASIAGGPSITMTFVFAAIVAFSHLVFLTNLTTLAVDTFPRRHVATIFGIIAAGSGLGGMLSTRLVGEFASAQSYGTVFLAMAVLHPLGWVLAWWAVRRPRGNGE</sequence>
<feature type="transmembrane region" description="Helical" evidence="6">
    <location>
        <begin position="303"/>
        <end position="321"/>
    </location>
</feature>
<dbReference type="InterPro" id="IPR036259">
    <property type="entry name" value="MFS_trans_sf"/>
</dbReference>
<feature type="transmembrane region" description="Helical" evidence="6">
    <location>
        <begin position="59"/>
        <end position="78"/>
    </location>
</feature>
<evidence type="ECO:0000256" key="1">
    <source>
        <dbReference type="ARBA" id="ARBA00004141"/>
    </source>
</evidence>
<dbReference type="PROSITE" id="PS50850">
    <property type="entry name" value="MFS"/>
    <property type="match status" value="1"/>
</dbReference>
<comment type="caution">
    <text evidence="8">The sequence shown here is derived from an EMBL/GenBank/DDBJ whole genome shotgun (WGS) entry which is preliminary data.</text>
</comment>
<dbReference type="AlphaFoldDB" id="A0A7W3IGY5"/>
<evidence type="ECO:0000256" key="4">
    <source>
        <dbReference type="ARBA" id="ARBA00023136"/>
    </source>
</evidence>
<dbReference type="InterPro" id="IPR020846">
    <property type="entry name" value="MFS_dom"/>
</dbReference>
<dbReference type="InterPro" id="IPR050382">
    <property type="entry name" value="MFS_Na/Anion_cotransporter"/>
</dbReference>
<reference evidence="8 9" key="1">
    <citation type="submission" date="2020-08" db="EMBL/GenBank/DDBJ databases">
        <title>Stenotrophomonas tumulicola JCM 30961.</title>
        <authorList>
            <person name="Deng Y."/>
        </authorList>
    </citation>
    <scope>NUCLEOTIDE SEQUENCE [LARGE SCALE GENOMIC DNA]</scope>
    <source>
        <strain evidence="8 9">JCM 30961</strain>
    </source>
</reference>
<evidence type="ECO:0000256" key="6">
    <source>
        <dbReference type="SAM" id="Phobius"/>
    </source>
</evidence>
<dbReference type="GO" id="GO:0016020">
    <property type="term" value="C:membrane"/>
    <property type="evidence" value="ECO:0007669"/>
    <property type="project" value="UniProtKB-SubCell"/>
</dbReference>
<dbReference type="Gene3D" id="1.20.1250.20">
    <property type="entry name" value="MFS general substrate transporter like domains"/>
    <property type="match status" value="2"/>
</dbReference>
<evidence type="ECO:0000313" key="9">
    <source>
        <dbReference type="Proteomes" id="UP000547058"/>
    </source>
</evidence>
<feature type="transmembrane region" description="Helical" evidence="6">
    <location>
        <begin position="179"/>
        <end position="198"/>
    </location>
</feature>
<feature type="transmembrane region" description="Helical" evidence="6">
    <location>
        <begin position="390"/>
        <end position="412"/>
    </location>
</feature>
<gene>
    <name evidence="8" type="ORF">H4O11_06335</name>
</gene>
<keyword evidence="9" id="KW-1185">Reference proteome</keyword>
<keyword evidence="3 6" id="KW-1133">Transmembrane helix</keyword>
<protein>
    <submittedName>
        <fullName evidence="8">MFS transporter</fullName>
    </submittedName>
</protein>
<evidence type="ECO:0000313" key="8">
    <source>
        <dbReference type="EMBL" id="MBA8681425.1"/>
    </source>
</evidence>
<keyword evidence="2 6" id="KW-0812">Transmembrane</keyword>
<name>A0A7W3IGY5_9GAMM</name>
<evidence type="ECO:0000259" key="7">
    <source>
        <dbReference type="PROSITE" id="PS50850"/>
    </source>
</evidence>
<dbReference type="PANTHER" id="PTHR11662:SF285">
    <property type="entry name" value="HEXURONATE TRANSPORTER"/>
    <property type="match status" value="1"/>
</dbReference>
<dbReference type="EMBL" id="JACGXS010000002">
    <property type="protein sequence ID" value="MBA8681425.1"/>
    <property type="molecule type" value="Genomic_DNA"/>
</dbReference>
<comment type="similarity">
    <text evidence="5">Belongs to the major facilitator superfamily. Phthalate permease family.</text>
</comment>
<evidence type="ECO:0000256" key="3">
    <source>
        <dbReference type="ARBA" id="ARBA00022989"/>
    </source>
</evidence>
<feature type="transmembrane region" description="Helical" evidence="6">
    <location>
        <begin position="327"/>
        <end position="347"/>
    </location>
</feature>
<dbReference type="SUPFAM" id="SSF103473">
    <property type="entry name" value="MFS general substrate transporter"/>
    <property type="match status" value="1"/>
</dbReference>
<proteinExistence type="inferred from homology"/>
<evidence type="ECO:0000256" key="2">
    <source>
        <dbReference type="ARBA" id="ARBA00022692"/>
    </source>
</evidence>
<dbReference type="CDD" id="cd17319">
    <property type="entry name" value="MFS_ExuT_GudP_like"/>
    <property type="match status" value="1"/>
</dbReference>
<feature type="transmembrane region" description="Helical" evidence="6">
    <location>
        <begin position="359"/>
        <end position="378"/>
    </location>
</feature>
<dbReference type="Pfam" id="PF07690">
    <property type="entry name" value="MFS_1"/>
    <property type="match status" value="1"/>
</dbReference>
<feature type="transmembrane region" description="Helical" evidence="6">
    <location>
        <begin position="20"/>
        <end position="38"/>
    </location>
</feature>
<dbReference type="InterPro" id="IPR011701">
    <property type="entry name" value="MFS"/>
</dbReference>